<evidence type="ECO:0000313" key="2">
    <source>
        <dbReference type="Proteomes" id="UP001500279"/>
    </source>
</evidence>
<comment type="caution">
    <text evidence="1">The sequence shown here is derived from an EMBL/GenBank/DDBJ whole genome shotgun (WGS) entry which is preliminary data.</text>
</comment>
<dbReference type="Proteomes" id="UP001500279">
    <property type="component" value="Unassembled WGS sequence"/>
</dbReference>
<organism evidence="1 2">
    <name type="scientific">Ideonella azotifigens</name>
    <dbReference type="NCBI Taxonomy" id="513160"/>
    <lineage>
        <taxon>Bacteria</taxon>
        <taxon>Pseudomonadati</taxon>
        <taxon>Pseudomonadota</taxon>
        <taxon>Betaproteobacteria</taxon>
        <taxon>Burkholderiales</taxon>
        <taxon>Sphaerotilaceae</taxon>
        <taxon>Ideonella</taxon>
    </lineage>
</organism>
<proteinExistence type="predicted"/>
<reference evidence="1 2" key="1">
    <citation type="journal article" date="2019" name="Int. J. Syst. Evol. Microbiol.">
        <title>The Global Catalogue of Microorganisms (GCM) 10K type strain sequencing project: providing services to taxonomists for standard genome sequencing and annotation.</title>
        <authorList>
            <consortium name="The Broad Institute Genomics Platform"/>
            <consortium name="The Broad Institute Genome Sequencing Center for Infectious Disease"/>
            <person name="Wu L."/>
            <person name="Ma J."/>
        </authorList>
    </citation>
    <scope>NUCLEOTIDE SEQUENCE [LARGE SCALE GENOMIC DNA]</scope>
    <source>
        <strain evidence="1 2">JCM 15503</strain>
    </source>
</reference>
<gene>
    <name evidence="1" type="ORF">GCM10009107_47740</name>
</gene>
<name>A0ABN1KD18_9BURK</name>
<keyword evidence="2" id="KW-1185">Reference proteome</keyword>
<protein>
    <recommendedName>
        <fullName evidence="3">Lipoprotein</fullName>
    </recommendedName>
</protein>
<accession>A0ABN1KD18</accession>
<sequence length="101" mass="10315">MTCTLPAFLAFREEEARVNKRASRITGNFVRPLLFSRTFMNKSLLLASLIAVAALAACSKKEEAPVAPAPAVEASAPAAAPVAPASEAASDAMAPASAASN</sequence>
<evidence type="ECO:0000313" key="1">
    <source>
        <dbReference type="EMBL" id="GAA0762849.1"/>
    </source>
</evidence>
<evidence type="ECO:0008006" key="3">
    <source>
        <dbReference type="Google" id="ProtNLM"/>
    </source>
</evidence>
<dbReference type="EMBL" id="BAAAEW010000033">
    <property type="protein sequence ID" value="GAA0762849.1"/>
    <property type="molecule type" value="Genomic_DNA"/>
</dbReference>